<sequence>MSTTTASVRECHSREETNRDERGPDMGPKESQSTQQHVSGHSLRHIAGAQEVQSILHAGRSSSASMIEESSSPTEATSETNNGSTTQPIQLSAAEARKQKRFTLTLPITANFNNFQPSGPPSPTRSVTTSITPSEDATRPTTPSEPNFLTALAAQERRVLELKEELVKAEQVLQKLKKEWAIHEVHKKRQDIRDSRKSRSTRHGGQASSAASTKSDESEAQSDLAAREAERRRAMHYQAKTSQRKVFSGSKHARTLSLLSPDPMDGSFPPSLPRQTETAPTAPLTAQDGIQTHAPRAVPHQRVVSGEMRRAKLVEGETDDLDMPRDVLVRAGRQMASDFKDGLWTFLEDLRQVTVGDEAVASNRPRPQRPDVNVTIPQPKANKGDKRAKSIAASPGRVQKSKRPIQASRHPRSNGQPDSADDASPKDSAVGFDDRVASSKSLVDVDAPASPTTKKTPRKRSITKFDTIRKSPSGQDDVDAWDQWDSPQTQPDTAPTKDLSHARSDEAVSFEQRRAEYKDLLDTVGEDGKKREPIPWPTMLKSAPGNLRRTASHLMSEWEKSLSPLPETRQDGQTEDHYFDGMTTVTVNKRD</sequence>
<feature type="compositionally biased region" description="Polar residues" evidence="2">
    <location>
        <begin position="30"/>
        <end position="39"/>
    </location>
</feature>
<evidence type="ECO:0000256" key="1">
    <source>
        <dbReference type="SAM" id="Coils"/>
    </source>
</evidence>
<feature type="domain" description="DUF4048" evidence="3">
    <location>
        <begin position="252"/>
        <end position="496"/>
    </location>
</feature>
<feature type="compositionally biased region" description="Low complexity" evidence="2">
    <location>
        <begin position="61"/>
        <end position="80"/>
    </location>
</feature>
<evidence type="ECO:0000313" key="5">
    <source>
        <dbReference type="Proteomes" id="UP000308133"/>
    </source>
</evidence>
<feature type="region of interest" description="Disordered" evidence="2">
    <location>
        <begin position="1"/>
        <end position="87"/>
    </location>
</feature>
<feature type="region of interest" description="Disordered" evidence="2">
    <location>
        <begin position="560"/>
        <end position="591"/>
    </location>
</feature>
<organism evidence="4 5">
    <name type="scientific">Elsinoe australis</name>
    <dbReference type="NCBI Taxonomy" id="40998"/>
    <lineage>
        <taxon>Eukaryota</taxon>
        <taxon>Fungi</taxon>
        <taxon>Dikarya</taxon>
        <taxon>Ascomycota</taxon>
        <taxon>Pezizomycotina</taxon>
        <taxon>Dothideomycetes</taxon>
        <taxon>Dothideomycetidae</taxon>
        <taxon>Myriangiales</taxon>
        <taxon>Elsinoaceae</taxon>
        <taxon>Elsinoe</taxon>
    </lineage>
</organism>
<feature type="region of interest" description="Disordered" evidence="2">
    <location>
        <begin position="111"/>
        <end position="146"/>
    </location>
</feature>
<feature type="region of interest" description="Disordered" evidence="2">
    <location>
        <begin position="358"/>
        <end position="545"/>
    </location>
</feature>
<feature type="compositionally biased region" description="Basic and acidic residues" evidence="2">
    <location>
        <begin position="9"/>
        <end position="28"/>
    </location>
</feature>
<feature type="compositionally biased region" description="Basic and acidic residues" evidence="2">
    <location>
        <begin position="498"/>
        <end position="533"/>
    </location>
</feature>
<name>A0A4U7BAL2_9PEZI</name>
<feature type="compositionally biased region" description="Basic and acidic residues" evidence="2">
    <location>
        <begin position="568"/>
        <end position="579"/>
    </location>
</feature>
<dbReference type="Proteomes" id="UP000308133">
    <property type="component" value="Unassembled WGS sequence"/>
</dbReference>
<evidence type="ECO:0000259" key="3">
    <source>
        <dbReference type="Pfam" id="PF13257"/>
    </source>
</evidence>
<proteinExistence type="predicted"/>
<feature type="compositionally biased region" description="Polar residues" evidence="2">
    <location>
        <begin position="124"/>
        <end position="146"/>
    </location>
</feature>
<reference evidence="4 5" key="1">
    <citation type="submission" date="2018-02" db="EMBL/GenBank/DDBJ databases">
        <title>Draft genome sequences of Elsinoe sp., causing black scab on jojoba.</title>
        <authorList>
            <person name="Stodart B."/>
            <person name="Jeffress S."/>
            <person name="Ash G."/>
            <person name="Arun Chinnappa K."/>
        </authorList>
    </citation>
    <scope>NUCLEOTIDE SEQUENCE [LARGE SCALE GENOMIC DNA]</scope>
    <source>
        <strain evidence="4 5">Hillstone_2</strain>
    </source>
</reference>
<dbReference type="Pfam" id="PF13257">
    <property type="entry name" value="DUF4048"/>
    <property type="match status" value="1"/>
</dbReference>
<protein>
    <recommendedName>
        <fullName evidence="3">DUF4048 domain-containing protein</fullName>
    </recommendedName>
</protein>
<feature type="region of interest" description="Disordered" evidence="2">
    <location>
        <begin position="185"/>
        <end position="293"/>
    </location>
</feature>
<dbReference type="EMBL" id="PTQR01000011">
    <property type="protein sequence ID" value="TKX26760.1"/>
    <property type="molecule type" value="Genomic_DNA"/>
</dbReference>
<keyword evidence="1" id="KW-0175">Coiled coil</keyword>
<evidence type="ECO:0000256" key="2">
    <source>
        <dbReference type="SAM" id="MobiDB-lite"/>
    </source>
</evidence>
<accession>A0A4U7BAL2</accession>
<feature type="coiled-coil region" evidence="1">
    <location>
        <begin position="152"/>
        <end position="179"/>
    </location>
</feature>
<comment type="caution">
    <text evidence="4">The sequence shown here is derived from an EMBL/GenBank/DDBJ whole genome shotgun (WGS) entry which is preliminary data.</text>
</comment>
<dbReference type="AlphaFoldDB" id="A0A4U7BAL2"/>
<dbReference type="InterPro" id="IPR025122">
    <property type="entry name" value="DUF4048"/>
</dbReference>
<evidence type="ECO:0000313" key="4">
    <source>
        <dbReference type="EMBL" id="TKX26760.1"/>
    </source>
</evidence>
<gene>
    <name evidence="4" type="ORF">C1H76_0914</name>
</gene>